<keyword evidence="2" id="KW-1185">Reference proteome</keyword>
<protein>
    <submittedName>
        <fullName evidence="1">Uncharacterized protein</fullName>
    </submittedName>
</protein>
<comment type="caution">
    <text evidence="1">The sequence shown here is derived from an EMBL/GenBank/DDBJ whole genome shotgun (WGS) entry which is preliminary data.</text>
</comment>
<evidence type="ECO:0000313" key="1">
    <source>
        <dbReference type="EMBL" id="MEA5258229.1"/>
    </source>
</evidence>
<dbReference type="RefSeq" id="WP_323249171.1">
    <property type="nucleotide sequence ID" value="NZ_JAYFUL010000014.1"/>
</dbReference>
<organism evidence="1 2">
    <name type="scientific">Arcicella aquatica</name>
    <dbReference type="NCBI Taxonomy" id="217141"/>
    <lineage>
        <taxon>Bacteria</taxon>
        <taxon>Pseudomonadati</taxon>
        <taxon>Bacteroidota</taxon>
        <taxon>Cytophagia</taxon>
        <taxon>Cytophagales</taxon>
        <taxon>Flectobacillaceae</taxon>
        <taxon>Arcicella</taxon>
    </lineage>
</organism>
<name>A0ABU5QNI5_9BACT</name>
<gene>
    <name evidence="1" type="ORF">VB264_10600</name>
</gene>
<dbReference type="EMBL" id="JAYFUL010000014">
    <property type="protein sequence ID" value="MEA5258229.1"/>
    <property type="molecule type" value="Genomic_DNA"/>
</dbReference>
<proteinExistence type="predicted"/>
<evidence type="ECO:0000313" key="2">
    <source>
        <dbReference type="Proteomes" id="UP001304671"/>
    </source>
</evidence>
<accession>A0ABU5QNI5</accession>
<sequence>MKVIQYIQKKIDDNDLKSFILDCYKSSEIRHQLYALCILIEIKFELLPIEHFNDVVKSILSKGLALNFQNFTKERANTYSSESKIDKPIYSRVVTKDTFNGYIGDFKFNEPYIDFEKIKINGWSTRNGTVWITLKDELNNVINNSIDNIYKANDVCDFLGLPREYEDVEYFKINYSSNFNECVFQPNSSNVLWHYNYVLFLAYKKDDGFGRTYNENGFRFGREQVHSKSYYFDNEFNAEIIGLISEKYPINDNIINEAKKRLEI</sequence>
<reference evidence="1 2" key="1">
    <citation type="submission" date="2023-12" db="EMBL/GenBank/DDBJ databases">
        <title>Novel species of the genus Arcicella isolated from rivers.</title>
        <authorList>
            <person name="Lu H."/>
        </authorList>
    </citation>
    <scope>NUCLEOTIDE SEQUENCE [LARGE SCALE GENOMIC DNA]</scope>
    <source>
        <strain evidence="1 2">LMG 21963</strain>
    </source>
</reference>
<dbReference type="Proteomes" id="UP001304671">
    <property type="component" value="Unassembled WGS sequence"/>
</dbReference>